<evidence type="ECO:0000256" key="8">
    <source>
        <dbReference type="ARBA" id="ARBA00048744"/>
    </source>
</evidence>
<organism evidence="11 12">
    <name type="scientific">ssRNA phage SRR7976310_14</name>
    <dbReference type="NCBI Taxonomy" id="2786676"/>
    <lineage>
        <taxon>Viruses</taxon>
        <taxon>Riboviria</taxon>
        <taxon>Orthornavirae</taxon>
        <taxon>Lenarviricota</taxon>
        <taxon>Leviviricetes</taxon>
        <taxon>Timlovirales</taxon>
        <taxon>Steitzviridae</taxon>
        <taxon>Henifovirus</taxon>
        <taxon>Henifovirus sp. 'caenadaptatum'</taxon>
    </lineage>
</organism>
<gene>
    <name evidence="11" type="primary">SRR7976310_14_3</name>
</gene>
<keyword evidence="3" id="KW-0808">Transferase</keyword>
<dbReference type="RefSeq" id="YP_010770674.1">
    <property type="nucleotide sequence ID" value="NC_074358.1"/>
</dbReference>
<dbReference type="InterPro" id="IPR005093">
    <property type="entry name" value="RNArep_beta"/>
</dbReference>
<keyword evidence="2 11" id="KW-0696">RNA-directed RNA polymerase</keyword>
<dbReference type="InterPro" id="IPR043502">
    <property type="entry name" value="DNA/RNA_pol_sf"/>
</dbReference>
<evidence type="ECO:0000256" key="1">
    <source>
        <dbReference type="ARBA" id="ARBA00012494"/>
    </source>
</evidence>
<dbReference type="GO" id="GO:0039694">
    <property type="term" value="P:viral RNA genome replication"/>
    <property type="evidence" value="ECO:0007669"/>
    <property type="project" value="InterPro"/>
</dbReference>
<evidence type="ECO:0000256" key="4">
    <source>
        <dbReference type="ARBA" id="ARBA00022695"/>
    </source>
</evidence>
<comment type="catalytic activity">
    <reaction evidence="8">
        <text>RNA(n) + a ribonucleoside 5'-triphosphate = RNA(n+1) + diphosphate</text>
        <dbReference type="Rhea" id="RHEA:21248"/>
        <dbReference type="Rhea" id="RHEA-COMP:14527"/>
        <dbReference type="Rhea" id="RHEA-COMP:17342"/>
        <dbReference type="ChEBI" id="CHEBI:33019"/>
        <dbReference type="ChEBI" id="CHEBI:61557"/>
        <dbReference type="ChEBI" id="CHEBI:140395"/>
        <dbReference type="EC" id="2.7.7.48"/>
    </reaction>
</comment>
<reference evidence="11" key="1">
    <citation type="submission" date="2020-09" db="EMBL/GenBank/DDBJ databases">
        <title>Leviviricetes taxonomy.</title>
        <authorList>
            <person name="Stockdale S.R."/>
            <person name="Callanan J."/>
            <person name="Adriaenssens E.M."/>
            <person name="Kuhn J.H."/>
            <person name="Rumnieks J."/>
            <person name="Shkoporov A."/>
            <person name="Draper L.A."/>
            <person name="Ross P."/>
            <person name="Hill C."/>
        </authorList>
    </citation>
    <scope>NUCLEOTIDE SEQUENCE</scope>
</reference>
<dbReference type="KEGG" id="vg:80400171"/>
<dbReference type="EC" id="2.7.7.48" evidence="1"/>
<feature type="binding site" evidence="9">
    <location>
        <position position="348"/>
    </location>
    <ligand>
        <name>Mg(2+)</name>
        <dbReference type="ChEBI" id="CHEBI:18420"/>
        <label>2</label>
    </ligand>
</feature>
<dbReference type="EMBL" id="BK014184">
    <property type="protein sequence ID" value="DAD52716.1"/>
    <property type="molecule type" value="Genomic_RNA"/>
</dbReference>
<protein>
    <recommendedName>
        <fullName evidence="1">RNA-directed RNA polymerase</fullName>
        <ecNumber evidence="1">2.7.7.48</ecNumber>
    </recommendedName>
    <alternativeName>
        <fullName evidence="7">RNA replicase beta chain</fullName>
    </alternativeName>
</protein>
<proteinExistence type="predicted"/>
<dbReference type="GeneID" id="80400171"/>
<keyword evidence="9" id="KW-0479">Metal-binding</keyword>
<sequence length="644" mass="73153">MDARNSQSVFYTELLVSIYQDLVSAMCSQSEIERDIVEIRRRVHHEGLSFLTKTLPRLGKSVDLALGSGSKLQYQGFKKAHGTELPRFSRTLFSLLFCSDGTPWVYLESVEPQSLCANEVGGPFGPGPREGIYPCRETMIMALKALRQVCFCFYKLKLPYTHDQEEKVITDFIQADADLSGIEDSFQAEEATLKVASRLVHRVLANARPESGIPRHGPGAVATGEAIHQKHQFSRYYTRLAAVFSYDDWFFYNQSHICDSYKELQSFEELEYGTAKVVLVPKDSRGPRLISCEPLEYQWVQQALKSVLVQTLESHRLTKGYVNFTDQEVNRRLALEGSTPPFRWVTLDMKEASDRVSLSLVKRLFPARWYEALYASRTPQTKLPCGKIMPMNKFAPMGSAVCFPVEALVFWALSVATLITKRNLPLRQAVTKVYVYGDDIIVRQEDHLSIVDSLPKFGLMLNKGKCCTAGPFKESCGMDAFFGHPVTPLRISSVWSQRRSPSTLASYVAFSNAAWERGWYAVCHYLDTKIQEIWRSKIPVVSDRNPGVIAFIRPDLWVKTLNPRVRTRWNIHLQRAEIEGITLRPKLIQAEDDGWELLLRRETEKLHPQVGRLASLPTVSHTGLNGTYAIAHRAKPSRAWTLYT</sequence>
<evidence type="ECO:0000256" key="3">
    <source>
        <dbReference type="ARBA" id="ARBA00022679"/>
    </source>
</evidence>
<name>A0A8S5L5G0_9VIRU</name>
<evidence type="ECO:0000256" key="9">
    <source>
        <dbReference type="PIRSR" id="PIRSR605093-1"/>
    </source>
</evidence>
<dbReference type="PROSITE" id="PS50522">
    <property type="entry name" value="RDRP_PHAGE"/>
    <property type="match status" value="1"/>
</dbReference>
<keyword evidence="4" id="KW-0548">Nucleotidyltransferase</keyword>
<evidence type="ECO:0000313" key="11">
    <source>
        <dbReference type="EMBL" id="DAD52716.1"/>
    </source>
</evidence>
<keyword evidence="5" id="KW-0547">Nucleotide-binding</keyword>
<feature type="binding site" evidence="9">
    <location>
        <position position="438"/>
    </location>
    <ligand>
        <name>Mg(2+)</name>
        <dbReference type="ChEBI" id="CHEBI:18420"/>
        <label>2</label>
    </ligand>
</feature>
<dbReference type="GO" id="GO:0046872">
    <property type="term" value="F:metal ion binding"/>
    <property type="evidence" value="ECO:0007669"/>
    <property type="project" value="UniProtKB-KW"/>
</dbReference>
<evidence type="ECO:0000256" key="7">
    <source>
        <dbReference type="ARBA" id="ARBA00030248"/>
    </source>
</evidence>
<feature type="binding site" evidence="9">
    <location>
        <position position="439"/>
    </location>
    <ligand>
        <name>Mg(2+)</name>
        <dbReference type="ChEBI" id="CHEBI:18420"/>
        <label>2</label>
    </ligand>
</feature>
<evidence type="ECO:0000256" key="2">
    <source>
        <dbReference type="ARBA" id="ARBA00022484"/>
    </source>
</evidence>
<evidence type="ECO:0000256" key="6">
    <source>
        <dbReference type="ARBA" id="ARBA00022953"/>
    </source>
</evidence>
<dbReference type="InterPro" id="IPR007096">
    <property type="entry name" value="RNA-dir_Rpol_cat_phage"/>
</dbReference>
<dbReference type="Proteomes" id="UP000677019">
    <property type="component" value="Segment"/>
</dbReference>
<keyword evidence="9" id="KW-0460">Magnesium</keyword>
<accession>A0A8S5L5G0</accession>
<dbReference type="Pfam" id="PF03431">
    <property type="entry name" value="RNA_replicase_B"/>
    <property type="match status" value="1"/>
</dbReference>
<feature type="domain" description="RdRp catalytic" evidence="10">
    <location>
        <begin position="332"/>
        <end position="470"/>
    </location>
</feature>
<evidence type="ECO:0000259" key="10">
    <source>
        <dbReference type="PROSITE" id="PS50522"/>
    </source>
</evidence>
<dbReference type="GO" id="GO:0003968">
    <property type="term" value="F:RNA-directed RNA polymerase activity"/>
    <property type="evidence" value="ECO:0007669"/>
    <property type="project" value="UniProtKB-KW"/>
</dbReference>
<evidence type="ECO:0000313" key="12">
    <source>
        <dbReference type="Proteomes" id="UP000677019"/>
    </source>
</evidence>
<dbReference type="GO" id="GO:0000166">
    <property type="term" value="F:nucleotide binding"/>
    <property type="evidence" value="ECO:0007669"/>
    <property type="project" value="UniProtKB-KW"/>
</dbReference>
<comment type="cofactor">
    <cofactor evidence="9">
        <name>Mg(2+)</name>
        <dbReference type="ChEBI" id="CHEBI:18420"/>
    </cofactor>
    <text evidence="9">Binds 2 Mg(2+) per subunit.</text>
</comment>
<keyword evidence="6" id="KW-0693">Viral RNA replication</keyword>
<dbReference type="SUPFAM" id="SSF56672">
    <property type="entry name" value="DNA/RNA polymerases"/>
    <property type="match status" value="1"/>
</dbReference>
<evidence type="ECO:0000256" key="5">
    <source>
        <dbReference type="ARBA" id="ARBA00022741"/>
    </source>
</evidence>